<dbReference type="PANTHER" id="PTHR38098:SF1">
    <property type="entry name" value="LPS-ASSEMBLY LIPOPROTEIN LPTE"/>
    <property type="match status" value="1"/>
</dbReference>
<keyword evidence="4 6" id="KW-0998">Cell outer membrane</keyword>
<keyword evidence="9" id="KW-1185">Reference proteome</keyword>
<protein>
    <recommendedName>
        <fullName evidence="6">LPS-assembly lipoprotein LptE</fullName>
    </recommendedName>
</protein>
<evidence type="ECO:0000256" key="4">
    <source>
        <dbReference type="ARBA" id="ARBA00023237"/>
    </source>
</evidence>
<accession>A0ABU1WKH7</accession>
<evidence type="ECO:0000256" key="7">
    <source>
        <dbReference type="SAM" id="Phobius"/>
    </source>
</evidence>
<comment type="function">
    <text evidence="6">Together with LptD, is involved in the assembly of lipopolysaccharide (LPS) at the surface of the outer membrane. Required for the proper assembly of LptD. Binds LPS and may serve as the LPS recognition site at the outer membrane.</text>
</comment>
<comment type="caution">
    <text evidence="8">The sequence shown here is derived from an EMBL/GenBank/DDBJ whole genome shotgun (WGS) entry which is preliminary data.</text>
</comment>
<comment type="subunit">
    <text evidence="6">Component of the lipopolysaccharide transport and assembly complex. Interacts with LptD.</text>
</comment>
<keyword evidence="2 6" id="KW-0472">Membrane</keyword>
<dbReference type="HAMAP" id="MF_01186">
    <property type="entry name" value="LPS_assembly_LptE"/>
    <property type="match status" value="1"/>
</dbReference>
<keyword evidence="1" id="KW-0732">Signal</keyword>
<dbReference type="GO" id="GO:0016491">
    <property type="term" value="F:oxidoreductase activity"/>
    <property type="evidence" value="ECO:0007669"/>
    <property type="project" value="UniProtKB-KW"/>
</dbReference>
<evidence type="ECO:0000313" key="9">
    <source>
        <dbReference type="Proteomes" id="UP001265700"/>
    </source>
</evidence>
<keyword evidence="7" id="KW-0812">Transmembrane</keyword>
<keyword evidence="3" id="KW-0564">Palmitate</keyword>
<sequence length="189" mass="20632">MNRTSPHPLYASGPMGRRSLIRGLFGAGALASAGWLTGCGFALRETPKFAFDAVRFAGNENRPVTRALRSVLDTSGVRTFGTTRPGNPPSGITMVLLTVLLDQRERAVVGQTATGEVRELQIRTRFTFRLSTMTGRTLIEDTEILLEGDLSFSETAALSKAAEQEMMFQDQQSEIVQQVLRRLAAVKAV</sequence>
<dbReference type="Proteomes" id="UP001265700">
    <property type="component" value="Unassembled WGS sequence"/>
</dbReference>
<dbReference type="PANTHER" id="PTHR38098">
    <property type="entry name" value="LPS-ASSEMBLY LIPOPROTEIN LPTE"/>
    <property type="match status" value="1"/>
</dbReference>
<keyword evidence="8" id="KW-0560">Oxidoreductase</keyword>
<evidence type="ECO:0000256" key="5">
    <source>
        <dbReference type="ARBA" id="ARBA00023288"/>
    </source>
</evidence>
<dbReference type="Pfam" id="PF04390">
    <property type="entry name" value="LptE"/>
    <property type="match status" value="1"/>
</dbReference>
<evidence type="ECO:0000256" key="1">
    <source>
        <dbReference type="ARBA" id="ARBA00022729"/>
    </source>
</evidence>
<dbReference type="Gene3D" id="3.30.160.150">
    <property type="entry name" value="Lipoprotein like domain"/>
    <property type="match status" value="1"/>
</dbReference>
<name>A0ABU1WKH7_9BURK</name>
<evidence type="ECO:0000256" key="3">
    <source>
        <dbReference type="ARBA" id="ARBA00023139"/>
    </source>
</evidence>
<dbReference type="RefSeq" id="WP_310314421.1">
    <property type="nucleotide sequence ID" value="NZ_JAVDWU010000003.1"/>
</dbReference>
<proteinExistence type="inferred from homology"/>
<gene>
    <name evidence="6" type="primary">lptE</name>
    <name evidence="8" type="ORF">J2W49_001749</name>
</gene>
<comment type="similarity">
    <text evidence="6">Belongs to the LptE lipoprotein family.</text>
</comment>
<dbReference type="InterPro" id="IPR007485">
    <property type="entry name" value="LPS_assembly_LptE"/>
</dbReference>
<keyword evidence="7" id="KW-1133">Transmembrane helix</keyword>
<dbReference type="EMBL" id="JAVDWU010000003">
    <property type="protein sequence ID" value="MDR7149794.1"/>
    <property type="molecule type" value="Genomic_DNA"/>
</dbReference>
<keyword evidence="5 8" id="KW-0449">Lipoprotein</keyword>
<reference evidence="8 9" key="1">
    <citation type="submission" date="2023-07" db="EMBL/GenBank/DDBJ databases">
        <title>Sorghum-associated microbial communities from plants grown in Nebraska, USA.</title>
        <authorList>
            <person name="Schachtman D."/>
        </authorList>
    </citation>
    <scope>NUCLEOTIDE SEQUENCE [LARGE SCALE GENOMIC DNA]</scope>
    <source>
        <strain evidence="8 9">4249</strain>
    </source>
</reference>
<organism evidence="8 9">
    <name type="scientific">Hydrogenophaga palleronii</name>
    <dbReference type="NCBI Taxonomy" id="65655"/>
    <lineage>
        <taxon>Bacteria</taxon>
        <taxon>Pseudomonadati</taxon>
        <taxon>Pseudomonadota</taxon>
        <taxon>Betaproteobacteria</taxon>
        <taxon>Burkholderiales</taxon>
        <taxon>Comamonadaceae</taxon>
        <taxon>Hydrogenophaga</taxon>
    </lineage>
</organism>
<evidence type="ECO:0000256" key="2">
    <source>
        <dbReference type="ARBA" id="ARBA00023136"/>
    </source>
</evidence>
<evidence type="ECO:0000256" key="6">
    <source>
        <dbReference type="HAMAP-Rule" id="MF_01186"/>
    </source>
</evidence>
<evidence type="ECO:0000313" key="8">
    <source>
        <dbReference type="EMBL" id="MDR7149794.1"/>
    </source>
</evidence>
<feature type="transmembrane region" description="Helical" evidence="7">
    <location>
        <begin position="20"/>
        <end position="43"/>
    </location>
</feature>